<dbReference type="InterPro" id="IPR055377">
    <property type="entry name" value="GH3_M"/>
</dbReference>
<gene>
    <name evidence="3" type="ORF">ACFO3G_09930</name>
</gene>
<evidence type="ECO:0000313" key="3">
    <source>
        <dbReference type="EMBL" id="MFC4666912.1"/>
    </source>
</evidence>
<dbReference type="PANTHER" id="PTHR31901:SF9">
    <property type="entry name" value="GH3 DOMAIN-CONTAINING PROTEIN"/>
    <property type="match status" value="1"/>
</dbReference>
<protein>
    <submittedName>
        <fullName evidence="3">GH3 auxin-responsive promoter family protein</fullName>
    </submittedName>
</protein>
<dbReference type="InterPro" id="IPR004993">
    <property type="entry name" value="GH3"/>
</dbReference>
<evidence type="ECO:0000259" key="1">
    <source>
        <dbReference type="Pfam" id="PF23571"/>
    </source>
</evidence>
<dbReference type="Pfam" id="PF23572">
    <property type="entry name" value="GH3_C"/>
    <property type="match status" value="1"/>
</dbReference>
<dbReference type="PANTHER" id="PTHR31901">
    <property type="entry name" value="GH3 DOMAIN-CONTAINING PROTEIN"/>
    <property type="match status" value="1"/>
</dbReference>
<proteinExistence type="predicted"/>
<evidence type="ECO:0000259" key="2">
    <source>
        <dbReference type="Pfam" id="PF23572"/>
    </source>
</evidence>
<dbReference type="Proteomes" id="UP001596020">
    <property type="component" value="Unassembled WGS sequence"/>
</dbReference>
<dbReference type="Pfam" id="PF03321">
    <property type="entry name" value="GH3"/>
    <property type="match status" value="1"/>
</dbReference>
<accession>A0ABV9K9M5</accession>
<name>A0ABV9K9M5_9PORP</name>
<evidence type="ECO:0000313" key="4">
    <source>
        <dbReference type="Proteomes" id="UP001596020"/>
    </source>
</evidence>
<dbReference type="RefSeq" id="WP_380080455.1">
    <property type="nucleotide sequence ID" value="NZ_JBHSGO010000217.1"/>
</dbReference>
<organism evidence="3 4">
    <name type="scientific">Falsiporphyromonas endometrii</name>
    <dbReference type="NCBI Taxonomy" id="1387297"/>
    <lineage>
        <taxon>Bacteria</taxon>
        <taxon>Pseudomonadati</taxon>
        <taxon>Bacteroidota</taxon>
        <taxon>Bacteroidia</taxon>
        <taxon>Bacteroidales</taxon>
        <taxon>Porphyromonadaceae</taxon>
        <taxon>Falsiporphyromonas</taxon>
    </lineage>
</organism>
<dbReference type="Pfam" id="PF23571">
    <property type="entry name" value="GH3_M"/>
    <property type="match status" value="1"/>
</dbReference>
<reference evidence="4" key="1">
    <citation type="journal article" date="2019" name="Int. J. Syst. Evol. Microbiol.">
        <title>The Global Catalogue of Microorganisms (GCM) 10K type strain sequencing project: providing services to taxonomists for standard genome sequencing and annotation.</title>
        <authorList>
            <consortium name="The Broad Institute Genomics Platform"/>
            <consortium name="The Broad Institute Genome Sequencing Center for Infectious Disease"/>
            <person name="Wu L."/>
            <person name="Ma J."/>
        </authorList>
    </citation>
    <scope>NUCLEOTIDE SEQUENCE [LARGE SCALE GENOMIC DNA]</scope>
    <source>
        <strain evidence="4">CGMCC 4.7357</strain>
    </source>
</reference>
<dbReference type="InterPro" id="IPR055378">
    <property type="entry name" value="GH3_C"/>
</dbReference>
<feature type="domain" description="GH3 C-terminal" evidence="2">
    <location>
        <begin position="381"/>
        <end position="495"/>
    </location>
</feature>
<comment type="caution">
    <text evidence="3">The sequence shown here is derived from an EMBL/GenBank/DDBJ whole genome shotgun (WGS) entry which is preliminary data.</text>
</comment>
<feature type="domain" description="GH3 middle" evidence="1">
    <location>
        <begin position="296"/>
        <end position="365"/>
    </location>
</feature>
<keyword evidence="4" id="KW-1185">Reference proteome</keyword>
<sequence length="511" mass="58865">MDIKTRLVYTFMKSRIRAIEKSFEEPMETQETQLRLILNEVGKTIYARKFGLDNNCSIRTFQDRCPINDYESLSSYIIDMMQGQKNVLVPGRCDWFAQSSGTTSSRSKYLPVPRKHLQQCHFRGGSDTLWIYLNNRPDSHFFNTKGLVLGGSFKPVNIGLTAKAGDLSSILIEKMPRLGNCIRVPHKKVLLMNEWETKMEAIVQEVKDANVGSLSGVPSWMLVMIKKVLATKGCENLSEVWPNLEVFFHGGINFDPYREIYKELIPSQRMQYMETFNASEGFFGIQDDPSISSMRLMLDYGVFYEFIPFDEVDSEQPSTLTLDKVSLHTPYAMVISTLGGLYRYKIGDLVSFDSLNPYRIKICGRTKCYINAFGEELMVDNAEKAITEVSKLFDTSIIEYTAAPLLMKEKGKGRHEWLIEFDSDMLDKATLHLLESKLDEKLRELNSDYDAKRYKDMTLLPLKITQLPRGTFHQWLERRGKLGGQHKVPRLSNTRNYYDSILKSYQELTQK</sequence>
<dbReference type="EMBL" id="JBHSGO010000217">
    <property type="protein sequence ID" value="MFC4666912.1"/>
    <property type="molecule type" value="Genomic_DNA"/>
</dbReference>